<organism evidence="3 4">
    <name type="scientific">Rubripirellula reticaptiva</name>
    <dbReference type="NCBI Taxonomy" id="2528013"/>
    <lineage>
        <taxon>Bacteria</taxon>
        <taxon>Pseudomonadati</taxon>
        <taxon>Planctomycetota</taxon>
        <taxon>Planctomycetia</taxon>
        <taxon>Pirellulales</taxon>
        <taxon>Pirellulaceae</taxon>
        <taxon>Rubripirellula</taxon>
    </lineage>
</organism>
<keyword evidence="2" id="KW-0472">Membrane</keyword>
<comment type="caution">
    <text evidence="3">The sequence shown here is derived from an EMBL/GenBank/DDBJ whole genome shotgun (WGS) entry which is preliminary data.</text>
</comment>
<feature type="compositionally biased region" description="Polar residues" evidence="1">
    <location>
        <begin position="1"/>
        <end position="16"/>
    </location>
</feature>
<dbReference type="Proteomes" id="UP000317977">
    <property type="component" value="Unassembled WGS sequence"/>
</dbReference>
<dbReference type="GO" id="GO:0016787">
    <property type="term" value="F:hydrolase activity"/>
    <property type="evidence" value="ECO:0007669"/>
    <property type="project" value="UniProtKB-KW"/>
</dbReference>
<feature type="region of interest" description="Disordered" evidence="1">
    <location>
        <begin position="1"/>
        <end position="42"/>
    </location>
</feature>
<dbReference type="OrthoDB" id="9777090at2"/>
<accession>A0A5C6ETD8</accession>
<dbReference type="EMBL" id="SJPX01000003">
    <property type="protein sequence ID" value="TWU51347.1"/>
    <property type="molecule type" value="Genomic_DNA"/>
</dbReference>
<dbReference type="PANTHER" id="PTHR12277:SF79">
    <property type="entry name" value="XAA-PRO DIPEPTIDYL-PEPTIDASE-RELATED"/>
    <property type="match status" value="1"/>
</dbReference>
<proteinExistence type="predicted"/>
<protein>
    <submittedName>
        <fullName evidence="3">Alpha/beta hydrolase family protein</fullName>
    </submittedName>
</protein>
<dbReference type="SUPFAM" id="SSF53474">
    <property type="entry name" value="alpha/beta-Hydrolases"/>
    <property type="match status" value="1"/>
</dbReference>
<keyword evidence="2" id="KW-0812">Transmembrane</keyword>
<dbReference type="Gene3D" id="3.40.50.1820">
    <property type="entry name" value="alpha/beta hydrolase"/>
    <property type="match status" value="1"/>
</dbReference>
<dbReference type="InterPro" id="IPR029058">
    <property type="entry name" value="AB_hydrolase_fold"/>
</dbReference>
<dbReference type="RefSeq" id="WP_146534725.1">
    <property type="nucleotide sequence ID" value="NZ_SJPX01000003.1"/>
</dbReference>
<evidence type="ECO:0000313" key="3">
    <source>
        <dbReference type="EMBL" id="TWU51347.1"/>
    </source>
</evidence>
<reference evidence="3 4" key="1">
    <citation type="submission" date="2019-02" db="EMBL/GenBank/DDBJ databases">
        <title>Deep-cultivation of Planctomycetes and their phenomic and genomic characterization uncovers novel biology.</title>
        <authorList>
            <person name="Wiegand S."/>
            <person name="Jogler M."/>
            <person name="Boedeker C."/>
            <person name="Pinto D."/>
            <person name="Vollmers J."/>
            <person name="Rivas-Marin E."/>
            <person name="Kohn T."/>
            <person name="Peeters S.H."/>
            <person name="Heuer A."/>
            <person name="Rast P."/>
            <person name="Oberbeckmann S."/>
            <person name="Bunk B."/>
            <person name="Jeske O."/>
            <person name="Meyerdierks A."/>
            <person name="Storesund J.E."/>
            <person name="Kallscheuer N."/>
            <person name="Luecker S."/>
            <person name="Lage O.M."/>
            <person name="Pohl T."/>
            <person name="Merkel B.J."/>
            <person name="Hornburger P."/>
            <person name="Mueller R.-W."/>
            <person name="Bruemmer F."/>
            <person name="Labrenz M."/>
            <person name="Spormann A.M."/>
            <person name="Op Den Camp H."/>
            <person name="Overmann J."/>
            <person name="Amann R."/>
            <person name="Jetten M.S.M."/>
            <person name="Mascher T."/>
            <person name="Medema M.H."/>
            <person name="Devos D.P."/>
            <person name="Kaster A.-K."/>
            <person name="Ovreas L."/>
            <person name="Rohde M."/>
            <person name="Galperin M.Y."/>
            <person name="Jogler C."/>
        </authorList>
    </citation>
    <scope>NUCLEOTIDE SEQUENCE [LARGE SCALE GENOMIC DNA]</scope>
    <source>
        <strain evidence="3 4">Poly59</strain>
    </source>
</reference>
<keyword evidence="3" id="KW-0378">Hydrolase</keyword>
<evidence type="ECO:0000313" key="4">
    <source>
        <dbReference type="Proteomes" id="UP000317977"/>
    </source>
</evidence>
<evidence type="ECO:0000256" key="2">
    <source>
        <dbReference type="SAM" id="Phobius"/>
    </source>
</evidence>
<keyword evidence="4" id="KW-1185">Reference proteome</keyword>
<dbReference type="AlphaFoldDB" id="A0A5C6ETD8"/>
<feature type="transmembrane region" description="Helical" evidence="2">
    <location>
        <begin position="50"/>
        <end position="72"/>
    </location>
</feature>
<keyword evidence="2" id="KW-1133">Transmembrane helix</keyword>
<evidence type="ECO:0000256" key="1">
    <source>
        <dbReference type="SAM" id="MobiDB-lite"/>
    </source>
</evidence>
<sequence>MAKSDSQTPNTSSTPAPKTANAKRPETHQPRQPKPGRKKRVKVRTPTTRFIIWLLRVVGFGYAAVLVTLVVMEERLVYPGAYMKDTSVAADQPLIESVSYNSTAKTTLTGRLLERQQSKNVLLFFHGNASKAKWLDSWLIQVSGQFDATVMAAEYRGFEDDTDPDERGVIEDCLAARDYLCDRYGVEPADIILYGRSLGGGCAIAVACRGGAKGVVLESTFDRMFNVAAERYPFVPVRLLMRNRYDSVAKLTAYKGPLVQIHSLDDTVIPFRFGKALFESSKSPLKYFIEASGVDHIEPMPVDVIGRAASKLDEFLNGNFSSGTDSPNISPSQP</sequence>
<dbReference type="PANTHER" id="PTHR12277">
    <property type="entry name" value="ALPHA/BETA HYDROLASE DOMAIN-CONTAINING PROTEIN"/>
    <property type="match status" value="1"/>
</dbReference>
<name>A0A5C6ETD8_9BACT</name>
<gene>
    <name evidence="3" type="ORF">Poly59_29390</name>
</gene>